<reference evidence="1 2" key="1">
    <citation type="journal article" date="2019" name="Commun. Biol.">
        <title>The bagworm genome reveals a unique fibroin gene that provides high tensile strength.</title>
        <authorList>
            <person name="Kono N."/>
            <person name="Nakamura H."/>
            <person name="Ohtoshi R."/>
            <person name="Tomita M."/>
            <person name="Numata K."/>
            <person name="Arakawa K."/>
        </authorList>
    </citation>
    <scope>NUCLEOTIDE SEQUENCE [LARGE SCALE GENOMIC DNA]</scope>
</reference>
<evidence type="ECO:0000313" key="1">
    <source>
        <dbReference type="EMBL" id="GBP00682.1"/>
    </source>
</evidence>
<organism evidence="1 2">
    <name type="scientific">Eumeta variegata</name>
    <name type="common">Bagworm moth</name>
    <name type="synonym">Eumeta japonica</name>
    <dbReference type="NCBI Taxonomy" id="151549"/>
    <lineage>
        <taxon>Eukaryota</taxon>
        <taxon>Metazoa</taxon>
        <taxon>Ecdysozoa</taxon>
        <taxon>Arthropoda</taxon>
        <taxon>Hexapoda</taxon>
        <taxon>Insecta</taxon>
        <taxon>Pterygota</taxon>
        <taxon>Neoptera</taxon>
        <taxon>Endopterygota</taxon>
        <taxon>Lepidoptera</taxon>
        <taxon>Glossata</taxon>
        <taxon>Ditrysia</taxon>
        <taxon>Tineoidea</taxon>
        <taxon>Psychidae</taxon>
        <taxon>Oiketicinae</taxon>
        <taxon>Eumeta</taxon>
    </lineage>
</organism>
<dbReference type="OrthoDB" id="8123506at2759"/>
<evidence type="ECO:0008006" key="3">
    <source>
        <dbReference type="Google" id="ProtNLM"/>
    </source>
</evidence>
<dbReference type="AlphaFoldDB" id="A0A4C1SF01"/>
<name>A0A4C1SF01_EUMVA</name>
<evidence type="ECO:0000313" key="2">
    <source>
        <dbReference type="Proteomes" id="UP000299102"/>
    </source>
</evidence>
<comment type="caution">
    <text evidence="1">The sequence shown here is derived from an EMBL/GenBank/DDBJ whole genome shotgun (WGS) entry which is preliminary data.</text>
</comment>
<dbReference type="Proteomes" id="UP000299102">
    <property type="component" value="Unassembled WGS sequence"/>
</dbReference>
<dbReference type="EMBL" id="BGZK01003384">
    <property type="protein sequence ID" value="GBP00682.1"/>
    <property type="molecule type" value="Genomic_DNA"/>
</dbReference>
<keyword evidence="2" id="KW-1185">Reference proteome</keyword>
<accession>A0A4C1SF01</accession>
<proteinExistence type="predicted"/>
<gene>
    <name evidence="1" type="ORF">EVAR_101022_1</name>
</gene>
<sequence length="214" mass="24829">MKSRKAFPVPKICTTLDHIGEPQKLPCAFGMRAGRYVHWTIKARNCIQLRLWSKCHLVAHNQNKPELVARILAPSYIILSIKQIFLLFIEYLMNPSNSHPKNIVVKLKYSSEERLHRNKGVSSEELGVQEFIKNKWLNLARRDPADISSSSVIYFCEDHFDLPNDMENYIQYRVMGSVSQVRMKSGCIPTKFECQPDRRKRTAFNITSKCRTQA</sequence>
<protein>
    <recommendedName>
        <fullName evidence="3">THAP-type domain-containing protein</fullName>
    </recommendedName>
</protein>